<evidence type="ECO:0000313" key="4">
    <source>
        <dbReference type="Proteomes" id="UP000195101"/>
    </source>
</evidence>
<sequence length="313" mass="32483">MREPLRMHRTSPARTSPIGVHAGLLTPDWTPGSARRAIATAAGIGYDLVEIPAPGQDDGSASAAETAALLDEHRIDAVVSLALDAASEIHTADPAASARGEARLSDAVRFAAGIGAGYVGGVTHSAMRKNLRRGGPAERANVVRVLRDVAARAAADGIVVGLEYVNRYESNLLNTAAQAVALIEEVGATNLVVHLDAFHAHMEEVDLASAVRDAGDRLAYIHASENHRGELGTGSTDWDGLLAALRAASFAGPLTVETFSPAVQGAAVADDIALWRELWSDPVAVATAGHRFLADRLDAVPPARAVASAATRA</sequence>
<dbReference type="EMBL" id="MDJZ01000016">
    <property type="protein sequence ID" value="OUE24552.1"/>
    <property type="molecule type" value="Genomic_DNA"/>
</dbReference>
<dbReference type="Proteomes" id="UP000195101">
    <property type="component" value="Unassembled WGS sequence"/>
</dbReference>
<dbReference type="RefSeq" id="WP_086515251.1">
    <property type="nucleotide sequence ID" value="NZ_MDJZ01000016.1"/>
</dbReference>
<gene>
    <name evidence="3" type="ORF">BFL37_11615</name>
</gene>
<dbReference type="OrthoDB" id="9801426at2"/>
<dbReference type="AlphaFoldDB" id="A0A251YJX7"/>
<protein>
    <submittedName>
        <fullName evidence="3">D-tagatose 3-epimerase</fullName>
    </submittedName>
</protein>
<comment type="caution">
    <text evidence="3">The sequence shown here is derived from an EMBL/GenBank/DDBJ whole genome shotgun (WGS) entry which is preliminary data.</text>
</comment>
<dbReference type="Pfam" id="PF01261">
    <property type="entry name" value="AP_endonuc_2"/>
    <property type="match status" value="1"/>
</dbReference>
<dbReference type="InterPro" id="IPR050312">
    <property type="entry name" value="IolE/XylAMocC-like"/>
</dbReference>
<feature type="domain" description="Xylose isomerase-like TIM barrel" evidence="2">
    <location>
        <begin position="39"/>
        <end position="277"/>
    </location>
</feature>
<organism evidence="3 4">
    <name type="scientific">Clavibacter michiganensis</name>
    <dbReference type="NCBI Taxonomy" id="28447"/>
    <lineage>
        <taxon>Bacteria</taxon>
        <taxon>Bacillati</taxon>
        <taxon>Actinomycetota</taxon>
        <taxon>Actinomycetes</taxon>
        <taxon>Micrococcales</taxon>
        <taxon>Microbacteriaceae</taxon>
        <taxon>Clavibacter</taxon>
    </lineage>
</organism>
<keyword evidence="1" id="KW-0119">Carbohydrate metabolism</keyword>
<dbReference type="PANTHER" id="PTHR12110:SF41">
    <property type="entry name" value="INOSOSE DEHYDRATASE"/>
    <property type="match status" value="1"/>
</dbReference>
<evidence type="ECO:0000313" key="3">
    <source>
        <dbReference type="EMBL" id="OUE24552.1"/>
    </source>
</evidence>
<name>A0A251YJX7_9MICO</name>
<keyword evidence="4" id="KW-1185">Reference proteome</keyword>
<dbReference type="Gene3D" id="3.20.20.150">
    <property type="entry name" value="Divalent-metal-dependent TIM barrel enzymes"/>
    <property type="match status" value="1"/>
</dbReference>
<reference evidence="3 4" key="1">
    <citation type="submission" date="2016-08" db="EMBL/GenBank/DDBJ databases">
        <title>Genome sequence of Clavibacter michiganensis spp strain CFBP8019.</title>
        <authorList>
            <person name="Thapa S.P."/>
            <person name="Coaker G."/>
            <person name="Jacques M.-A."/>
        </authorList>
    </citation>
    <scope>NUCLEOTIDE SEQUENCE [LARGE SCALE GENOMIC DNA]</scope>
    <source>
        <strain evidence="3">CFBP8019</strain>
    </source>
</reference>
<evidence type="ECO:0000259" key="2">
    <source>
        <dbReference type="Pfam" id="PF01261"/>
    </source>
</evidence>
<dbReference type="InterPro" id="IPR013022">
    <property type="entry name" value="Xyl_isomerase-like_TIM-brl"/>
</dbReference>
<evidence type="ECO:0000256" key="1">
    <source>
        <dbReference type="ARBA" id="ARBA00023277"/>
    </source>
</evidence>
<dbReference type="PANTHER" id="PTHR12110">
    <property type="entry name" value="HYDROXYPYRUVATE ISOMERASE"/>
    <property type="match status" value="1"/>
</dbReference>
<dbReference type="InterPro" id="IPR036237">
    <property type="entry name" value="Xyl_isomerase-like_sf"/>
</dbReference>
<proteinExistence type="predicted"/>
<dbReference type="SUPFAM" id="SSF51658">
    <property type="entry name" value="Xylose isomerase-like"/>
    <property type="match status" value="1"/>
</dbReference>
<accession>A0A251YJX7</accession>